<evidence type="ECO:0000313" key="8">
    <source>
        <dbReference type="Proteomes" id="UP001285263"/>
    </source>
</evidence>
<keyword evidence="5" id="KW-0732">Signal</keyword>
<dbReference type="PROSITE" id="PS51257">
    <property type="entry name" value="PROKAR_LIPOPROTEIN"/>
    <property type="match status" value="1"/>
</dbReference>
<dbReference type="PANTHER" id="PTHR30329:SF20">
    <property type="entry name" value="EXPORTED PROTEIN"/>
    <property type="match status" value="1"/>
</dbReference>
<comment type="subcellular location">
    <subcellularLocation>
        <location evidence="1">Cell outer membrane</location>
    </subcellularLocation>
</comment>
<evidence type="ECO:0000313" key="7">
    <source>
        <dbReference type="EMBL" id="MDY0747536.1"/>
    </source>
</evidence>
<feature type="domain" description="OmpA-like" evidence="6">
    <location>
        <begin position="183"/>
        <end position="300"/>
    </location>
</feature>
<comment type="caution">
    <text evidence="7">The sequence shown here is derived from an EMBL/GenBank/DDBJ whole genome shotgun (WGS) entry which is preliminary data.</text>
</comment>
<evidence type="ECO:0000256" key="2">
    <source>
        <dbReference type="ARBA" id="ARBA00023136"/>
    </source>
</evidence>
<dbReference type="InterPro" id="IPR036737">
    <property type="entry name" value="OmpA-like_sf"/>
</dbReference>
<accession>A0ABU5DMK1</accession>
<dbReference type="Proteomes" id="UP001285263">
    <property type="component" value="Unassembled WGS sequence"/>
</dbReference>
<sequence>MNTSRISLLAAVALVMTACGTVPNRSAALDQARNRFNDASGDQQVAVLAPDELRVAGDSLHRAEQAWGEGATLSRVDHLAYLTSQRVTIARDAASSRADQQLLAGAGAERDKLRLAQRTDEADQAQRKLAMSERDNAIKTADLAAADAASQQDKARSAERIHRRDAHVADLEMQLEALNAKKTDRGMILTLGDVLFDSGKAQLLPDGSRNMAKLADFFNRNPDNTASIEGYTDSVGSSSSNRDLSQRRADAVKAVLVGLGVNAGHLSTKAHGEEMPTSTNDTPAGRQMNRRVEIVFARQADEIPVK</sequence>
<dbReference type="EMBL" id="JAXCLA010000008">
    <property type="protein sequence ID" value="MDY0747536.1"/>
    <property type="molecule type" value="Genomic_DNA"/>
</dbReference>
<name>A0ABU5DMK1_9BURK</name>
<dbReference type="InterPro" id="IPR025511">
    <property type="entry name" value="DUF4398"/>
</dbReference>
<organism evidence="7 8">
    <name type="scientific">Roseateles agri</name>
    <dbReference type="NCBI Taxonomy" id="3098619"/>
    <lineage>
        <taxon>Bacteria</taxon>
        <taxon>Pseudomonadati</taxon>
        <taxon>Pseudomonadota</taxon>
        <taxon>Betaproteobacteria</taxon>
        <taxon>Burkholderiales</taxon>
        <taxon>Sphaerotilaceae</taxon>
        <taxon>Roseateles</taxon>
    </lineage>
</organism>
<dbReference type="PANTHER" id="PTHR30329">
    <property type="entry name" value="STATOR ELEMENT OF FLAGELLAR MOTOR COMPLEX"/>
    <property type="match status" value="1"/>
</dbReference>
<evidence type="ECO:0000256" key="5">
    <source>
        <dbReference type="SAM" id="SignalP"/>
    </source>
</evidence>
<dbReference type="Pfam" id="PF14346">
    <property type="entry name" value="DUF4398"/>
    <property type="match status" value="1"/>
</dbReference>
<dbReference type="SUPFAM" id="SSF103088">
    <property type="entry name" value="OmpA-like"/>
    <property type="match status" value="1"/>
</dbReference>
<feature type="region of interest" description="Disordered" evidence="4">
    <location>
        <begin position="267"/>
        <end position="288"/>
    </location>
</feature>
<dbReference type="PRINTS" id="PR01023">
    <property type="entry name" value="NAFLGMOTY"/>
</dbReference>
<evidence type="ECO:0000256" key="3">
    <source>
        <dbReference type="PROSITE-ProRule" id="PRU00473"/>
    </source>
</evidence>
<keyword evidence="2 3" id="KW-0472">Membrane</keyword>
<dbReference type="Pfam" id="PF00691">
    <property type="entry name" value="OmpA"/>
    <property type="match status" value="1"/>
</dbReference>
<evidence type="ECO:0000256" key="1">
    <source>
        <dbReference type="ARBA" id="ARBA00004442"/>
    </source>
</evidence>
<protein>
    <submittedName>
        <fullName evidence="7">OmpA family protein</fullName>
    </submittedName>
</protein>
<dbReference type="PROSITE" id="PS51123">
    <property type="entry name" value="OMPA_2"/>
    <property type="match status" value="1"/>
</dbReference>
<evidence type="ECO:0000259" key="6">
    <source>
        <dbReference type="PROSITE" id="PS51123"/>
    </source>
</evidence>
<gene>
    <name evidence="7" type="ORF">SNE35_23740</name>
</gene>
<dbReference type="Gene3D" id="3.30.1330.60">
    <property type="entry name" value="OmpA-like domain"/>
    <property type="match status" value="1"/>
</dbReference>
<feature type="signal peptide" evidence="5">
    <location>
        <begin position="1"/>
        <end position="27"/>
    </location>
</feature>
<feature type="chain" id="PRO_5047416084" evidence="5">
    <location>
        <begin position="28"/>
        <end position="306"/>
    </location>
</feature>
<dbReference type="InterPro" id="IPR006665">
    <property type="entry name" value="OmpA-like"/>
</dbReference>
<evidence type="ECO:0000256" key="4">
    <source>
        <dbReference type="SAM" id="MobiDB-lite"/>
    </source>
</evidence>
<reference evidence="7 8" key="1">
    <citation type="submission" date="2023-11" db="EMBL/GenBank/DDBJ databases">
        <title>Paucibacter sp. nov., isolated from fresh soil in Korea.</title>
        <authorList>
            <person name="Le N.T.T."/>
        </authorList>
    </citation>
    <scope>NUCLEOTIDE SEQUENCE [LARGE SCALE GENOMIC DNA]</scope>
    <source>
        <strain evidence="7 8">R3-3</strain>
    </source>
</reference>
<dbReference type="InterPro" id="IPR006664">
    <property type="entry name" value="OMP_bac"/>
</dbReference>
<dbReference type="RefSeq" id="WP_320425500.1">
    <property type="nucleotide sequence ID" value="NZ_JAXCLA010000008.1"/>
</dbReference>
<proteinExistence type="predicted"/>
<keyword evidence="8" id="KW-1185">Reference proteome</keyword>
<dbReference type="PRINTS" id="PR01021">
    <property type="entry name" value="OMPADOMAIN"/>
</dbReference>
<dbReference type="CDD" id="cd07185">
    <property type="entry name" value="OmpA_C-like"/>
    <property type="match status" value="1"/>
</dbReference>
<dbReference type="InterPro" id="IPR050330">
    <property type="entry name" value="Bact_OuterMem_StrucFunc"/>
</dbReference>